<dbReference type="EMBL" id="JAHLQI010000002">
    <property type="protein sequence ID" value="MBU5490230.1"/>
    <property type="molecule type" value="Genomic_DNA"/>
</dbReference>
<dbReference type="RefSeq" id="WP_216469868.1">
    <property type="nucleotide sequence ID" value="NZ_JAHLQI010000002.1"/>
</dbReference>
<evidence type="ECO:0008006" key="3">
    <source>
        <dbReference type="Google" id="ProtNLM"/>
    </source>
</evidence>
<proteinExistence type="predicted"/>
<name>A0ABS6ERA3_9FIRM</name>
<evidence type="ECO:0000313" key="2">
    <source>
        <dbReference type="Proteomes" id="UP000783588"/>
    </source>
</evidence>
<keyword evidence="2" id="KW-1185">Reference proteome</keyword>
<evidence type="ECO:0000313" key="1">
    <source>
        <dbReference type="EMBL" id="MBU5490230.1"/>
    </source>
</evidence>
<dbReference type="Proteomes" id="UP000783588">
    <property type="component" value="Unassembled WGS sequence"/>
</dbReference>
<dbReference type="InterPro" id="IPR010037">
    <property type="entry name" value="FkbH_domain"/>
</dbReference>
<accession>A0ABS6ERA3</accession>
<gene>
    <name evidence="1" type="ORF">KQI75_06280</name>
</gene>
<organism evidence="1 2">
    <name type="scientific">Butyricicoccus intestinisimiae</name>
    <dbReference type="NCBI Taxonomy" id="2841509"/>
    <lineage>
        <taxon>Bacteria</taxon>
        <taxon>Bacillati</taxon>
        <taxon>Bacillota</taxon>
        <taxon>Clostridia</taxon>
        <taxon>Eubacteriales</taxon>
        <taxon>Butyricicoccaceae</taxon>
        <taxon>Butyricicoccus</taxon>
    </lineage>
</organism>
<dbReference type="NCBIfam" id="TIGR01686">
    <property type="entry name" value="FkbH"/>
    <property type="match status" value="1"/>
</dbReference>
<comment type="caution">
    <text evidence="1">The sequence shown here is derived from an EMBL/GenBank/DDBJ whole genome shotgun (WGS) entry which is preliminary data.</text>
</comment>
<reference evidence="1 2" key="1">
    <citation type="submission" date="2021-06" db="EMBL/GenBank/DDBJ databases">
        <authorList>
            <person name="Sun Q."/>
            <person name="Li D."/>
        </authorList>
    </citation>
    <scope>NUCLEOTIDE SEQUENCE [LARGE SCALE GENOMIC DNA]</scope>
    <source>
        <strain evidence="1 2">MSJd-7</strain>
    </source>
</reference>
<protein>
    <recommendedName>
        <fullName evidence="3">HAD-IIIC family phosphatase</fullName>
    </recommendedName>
</protein>
<sequence>MYQFDKLKLVIWDLDETFWKGTFSEGDVTIPNKNRELIKDLTDIGIVNSICSKNDESQIMNYLKEQDLTDYFVFPSINWLPKGERIKQLISDMKLRPSNVLFLDDSLSNLGEASFSCPEIMTGTPEIIPDLITDVQKVNKKDYSHKRLQQYRVLEEKRKAREIFTSNEEFLYQSNICVTVSTDCASNLERIHDLIIRSNQLNFTKIRSTEAQLMSLCSDSDTKCGYVSVKDRFGDYGIVGFYAIKSNQLLHFVFSCRTLGMGVEQYIYNKLGRPELTVVGEVISDLSNREIPGWINQNKVNKTSKKMKIDNLSKHSVLVKGPCDLFQIYPYVADTELFDTEFTYVTNTGLVVESTGHTTHVVEALRLTEAQKQLVVQEVPFASIDMYNDNIYKFPYKIVFLSILSDCNLGVYRRKETGERLAFLEYIHPITDPSNWSNLIAGQYPTANFHFTDDILKKFAAQYEFIGRNTPQQIVENLTYIRSNLSESCVLVIMLGGELCYEKNTFEAYRDRHIVHKQVNAAIRKWAENQPNVRLIDVNKYIIDQNSFYDHFNHYVKPVYYALAAEMVAIVNDVIGSQISETARSKMLLIRAKEILAPAYYKLRKVFKR</sequence>